<dbReference type="KEGG" id="spar:SPRG_22225"/>
<evidence type="ECO:0000313" key="1">
    <source>
        <dbReference type="EMBL" id="KDO25512.1"/>
    </source>
</evidence>
<gene>
    <name evidence="1" type="ORF">SPRG_22225</name>
</gene>
<dbReference type="OMA" id="LAHPKWV"/>
<dbReference type="AlphaFoldDB" id="A0A067CFB2"/>
<sequence length="301" mass="33406">MLLLHEVLAHPKWVDLFIAKAHSTGAVLEDLHLEKLHDVLVASVGGDTVATTDLTAASTGHVLEGLYFAVADVAEMREMMWSGGNDDVPFPPQTTTVRRDATAFLCIARSPESLKTGLSRMDMVRAYSKPGRSAIVISAHDMHVDRARNPLRFHYLCRRAATVARSDLPPTIKLVDLTQWKRVLKVLDMDRTLRRAFLAKVVEYVLLVAAVPAPVAPVARTAVKRPAPSTPICRIVRPTKAMRMSPRNRGKQLQQLAKLLQTTIDGLHQMHAQMKLLTTTVLTTNVEPTTKPLRRRHSSCN</sequence>
<keyword evidence="2" id="KW-1185">Reference proteome</keyword>
<accession>A0A067CFB2</accession>
<dbReference type="GeneID" id="24142608"/>
<proteinExistence type="predicted"/>
<dbReference type="RefSeq" id="XP_012203792.1">
    <property type="nucleotide sequence ID" value="XM_012348402.1"/>
</dbReference>
<evidence type="ECO:0000313" key="2">
    <source>
        <dbReference type="Proteomes" id="UP000030745"/>
    </source>
</evidence>
<dbReference type="EMBL" id="KK583231">
    <property type="protein sequence ID" value="KDO25512.1"/>
    <property type="molecule type" value="Genomic_DNA"/>
</dbReference>
<dbReference type="Proteomes" id="UP000030745">
    <property type="component" value="Unassembled WGS sequence"/>
</dbReference>
<dbReference type="VEuPathDB" id="FungiDB:SPRG_22225"/>
<dbReference type="OrthoDB" id="10445670at2759"/>
<reference evidence="1 2" key="1">
    <citation type="journal article" date="2013" name="PLoS Genet.">
        <title>Distinctive expansion of potential virulence genes in the genome of the oomycete fish pathogen Saprolegnia parasitica.</title>
        <authorList>
            <person name="Jiang R.H."/>
            <person name="de Bruijn I."/>
            <person name="Haas B.J."/>
            <person name="Belmonte R."/>
            <person name="Lobach L."/>
            <person name="Christie J."/>
            <person name="van den Ackerveken G."/>
            <person name="Bottin A."/>
            <person name="Bulone V."/>
            <person name="Diaz-Moreno S.M."/>
            <person name="Dumas B."/>
            <person name="Fan L."/>
            <person name="Gaulin E."/>
            <person name="Govers F."/>
            <person name="Grenville-Briggs L.J."/>
            <person name="Horner N.R."/>
            <person name="Levin J.Z."/>
            <person name="Mammella M."/>
            <person name="Meijer H.J."/>
            <person name="Morris P."/>
            <person name="Nusbaum C."/>
            <person name="Oome S."/>
            <person name="Phillips A.J."/>
            <person name="van Rooyen D."/>
            <person name="Rzeszutek E."/>
            <person name="Saraiva M."/>
            <person name="Secombes C.J."/>
            <person name="Seidl M.F."/>
            <person name="Snel B."/>
            <person name="Stassen J.H."/>
            <person name="Sykes S."/>
            <person name="Tripathy S."/>
            <person name="van den Berg H."/>
            <person name="Vega-Arreguin J.C."/>
            <person name="Wawra S."/>
            <person name="Young S.K."/>
            <person name="Zeng Q."/>
            <person name="Dieguez-Uribeondo J."/>
            <person name="Russ C."/>
            <person name="Tyler B.M."/>
            <person name="van West P."/>
        </authorList>
    </citation>
    <scope>NUCLEOTIDE SEQUENCE [LARGE SCALE GENOMIC DNA]</scope>
    <source>
        <strain evidence="1 2">CBS 223.65</strain>
    </source>
</reference>
<protein>
    <submittedName>
        <fullName evidence="1">Uncharacterized protein</fullName>
    </submittedName>
</protein>
<name>A0A067CFB2_SAPPC</name>
<organism evidence="1 2">
    <name type="scientific">Saprolegnia parasitica (strain CBS 223.65)</name>
    <dbReference type="NCBI Taxonomy" id="695850"/>
    <lineage>
        <taxon>Eukaryota</taxon>
        <taxon>Sar</taxon>
        <taxon>Stramenopiles</taxon>
        <taxon>Oomycota</taxon>
        <taxon>Saprolegniomycetes</taxon>
        <taxon>Saprolegniales</taxon>
        <taxon>Saprolegniaceae</taxon>
        <taxon>Saprolegnia</taxon>
    </lineage>
</organism>